<proteinExistence type="predicted"/>
<evidence type="ECO:0000313" key="2">
    <source>
        <dbReference type="Proteomes" id="UP000178636"/>
    </source>
</evidence>
<name>A0A1G2DEE2_9BACT</name>
<protein>
    <submittedName>
        <fullName evidence="1">Uncharacterized protein</fullName>
    </submittedName>
</protein>
<dbReference type="AlphaFoldDB" id="A0A1G2DEE2"/>
<evidence type="ECO:0000313" key="1">
    <source>
        <dbReference type="EMBL" id="OGZ11230.1"/>
    </source>
</evidence>
<reference evidence="1 2" key="1">
    <citation type="journal article" date="2016" name="Nat. Commun.">
        <title>Thousands of microbial genomes shed light on interconnected biogeochemical processes in an aquifer system.</title>
        <authorList>
            <person name="Anantharaman K."/>
            <person name="Brown C.T."/>
            <person name="Hug L.A."/>
            <person name="Sharon I."/>
            <person name="Castelle C.J."/>
            <person name="Probst A.J."/>
            <person name="Thomas B.C."/>
            <person name="Singh A."/>
            <person name="Wilkins M.J."/>
            <person name="Karaoz U."/>
            <person name="Brodie E.L."/>
            <person name="Williams K.H."/>
            <person name="Hubbard S.S."/>
            <person name="Banfield J.F."/>
        </authorList>
    </citation>
    <scope>NUCLEOTIDE SEQUENCE [LARGE SCALE GENOMIC DNA]</scope>
</reference>
<comment type="caution">
    <text evidence="1">The sequence shown here is derived from an EMBL/GenBank/DDBJ whole genome shotgun (WGS) entry which is preliminary data.</text>
</comment>
<dbReference type="EMBL" id="MHLO01000036">
    <property type="protein sequence ID" value="OGZ11230.1"/>
    <property type="molecule type" value="Genomic_DNA"/>
</dbReference>
<gene>
    <name evidence="1" type="ORF">A3C93_03630</name>
</gene>
<dbReference type="Proteomes" id="UP000178636">
    <property type="component" value="Unassembled WGS sequence"/>
</dbReference>
<accession>A0A1G2DEE2</accession>
<sequence>MKQPKITVVDGMGFDEIVDALVNEELGAIRRHRLSQKMATKLHREVWLRVEAVRPFREDPETYIMERLEEQVKKYVASGFHDAIGYSEEGFRSALCSLVAKTVKSFAPPATYPIVDGEFTVLLVIPPEWISLRRQIASLTSSDGGGVPSLPFETAEYGKPAPKEPYVLVGLNGGRGLKDCTFLQANAEVKRGGCTYLSTHQLTQLLIVRPRFLAPQAESIALGDRSIEANVVSGETHVVFTGNQNDYPTLSTKRIQAPRMGVGVGKPYYSAMITV</sequence>
<organism evidence="1 2">
    <name type="scientific">Candidatus Lloydbacteria bacterium RIFCSPHIGHO2_02_FULL_54_17</name>
    <dbReference type="NCBI Taxonomy" id="1798664"/>
    <lineage>
        <taxon>Bacteria</taxon>
        <taxon>Candidatus Lloydiibacteriota</taxon>
    </lineage>
</organism>
<dbReference type="STRING" id="1798664.A3C93_03630"/>